<keyword evidence="2" id="KW-1185">Reference proteome</keyword>
<dbReference type="Pfam" id="PF15580">
    <property type="entry name" value="Imm53"/>
    <property type="match status" value="1"/>
</dbReference>
<dbReference type="Proteomes" id="UP000195141">
    <property type="component" value="Chromosome"/>
</dbReference>
<dbReference type="InterPro" id="IPR028228">
    <property type="entry name" value="Imm53"/>
</dbReference>
<dbReference type="RefSeq" id="WP_339101698.1">
    <property type="nucleotide sequence ID" value="NZ_CP147247.1"/>
</dbReference>
<protein>
    <recommendedName>
        <fullName evidence="3">Rhodanese-related sulfurtransferase</fullName>
    </recommendedName>
</protein>
<accession>A0AAQ3VWW4</accession>
<reference evidence="1" key="1">
    <citation type="submission" date="2017-05" db="EMBL/GenBank/DDBJ databases">
        <authorList>
            <consortium name="The Broad Institute Genomics Platform"/>
            <consortium name="The Broad Institute Genomic Center for Infectious Diseases"/>
            <person name="Earl A."/>
            <person name="Manson A."/>
            <person name="Schwartman J."/>
            <person name="Gilmore M."/>
            <person name="Abouelleil A."/>
            <person name="Cao P."/>
            <person name="Chapman S."/>
            <person name="Cusick C."/>
            <person name="Shea T."/>
            <person name="Young S."/>
            <person name="Neafsey D."/>
            <person name="Nusbaum C."/>
            <person name="Birren B."/>
        </authorList>
    </citation>
    <scope>NUCLEOTIDE SEQUENCE</scope>
    <source>
        <strain evidence="1">9E7_DIV0242</strain>
    </source>
</reference>
<proteinExistence type="predicted"/>
<gene>
    <name evidence="1" type="ORF">A5888_003225</name>
</gene>
<evidence type="ECO:0008006" key="3">
    <source>
        <dbReference type="Google" id="ProtNLM"/>
    </source>
</evidence>
<sequence>MYLLAMVMKQITVDIFEWLQNWYKKQCDGDWEHLYGIKIENIDNPGWSVSVDLIDTALTNRAFEKIQYDHGDDNWLICQVKDNKFEGAGDSDKLVEILSMFKQWVDNS</sequence>
<evidence type="ECO:0000313" key="1">
    <source>
        <dbReference type="EMBL" id="WYJ91457.1"/>
    </source>
</evidence>
<evidence type="ECO:0000313" key="2">
    <source>
        <dbReference type="Proteomes" id="UP000195141"/>
    </source>
</evidence>
<dbReference type="EMBL" id="CP147247">
    <property type="protein sequence ID" value="WYJ91457.1"/>
    <property type="molecule type" value="Genomic_DNA"/>
</dbReference>
<dbReference type="AlphaFoldDB" id="A0AAQ3VWW4"/>
<name>A0AAQ3VWW4_9ENTE</name>
<organism evidence="1 2">
    <name type="scientific">Candidatus Enterococcus clewellii</name>
    <dbReference type="NCBI Taxonomy" id="1834193"/>
    <lineage>
        <taxon>Bacteria</taxon>
        <taxon>Bacillati</taxon>
        <taxon>Bacillota</taxon>
        <taxon>Bacilli</taxon>
        <taxon>Lactobacillales</taxon>
        <taxon>Enterococcaceae</taxon>
        <taxon>Enterococcus</taxon>
    </lineage>
</organism>
<reference evidence="1" key="2">
    <citation type="submission" date="2024-03" db="EMBL/GenBank/DDBJ databases">
        <title>The Genome Sequence of Enterococcus sp. DIV0242b.</title>
        <authorList>
            <consortium name="The Broad Institute Genomics Platform"/>
            <consortium name="The Broad Institute Microbial Omics Core"/>
            <consortium name="The Broad Institute Genomic Center for Infectious Diseases"/>
            <person name="Earl A."/>
            <person name="Manson A."/>
            <person name="Gilmore M."/>
            <person name="Schwartman J."/>
            <person name="Shea T."/>
            <person name="Abouelleil A."/>
            <person name="Cao P."/>
            <person name="Chapman S."/>
            <person name="Cusick C."/>
            <person name="Young S."/>
            <person name="Neafsey D."/>
            <person name="Nusbaum C."/>
            <person name="Birren B."/>
        </authorList>
    </citation>
    <scope>NUCLEOTIDE SEQUENCE</scope>
    <source>
        <strain evidence="1">9E7_DIV0242</strain>
    </source>
</reference>